<protein>
    <recommendedName>
        <fullName evidence="2">Phosphate-specific transport system accessory protein PhoU</fullName>
    </recommendedName>
</protein>
<dbReference type="RefSeq" id="WP_018979273.1">
    <property type="nucleotide sequence ID" value="NZ_BAQD01000010.1"/>
</dbReference>
<reference evidence="4" key="1">
    <citation type="submission" date="2013-04" db="EMBL/GenBank/DDBJ databases">
        <title>The genome sequencing project of 58 acetic acid bacteria.</title>
        <authorList>
            <person name="Okamoto-Kainuma A."/>
            <person name="Ishikawa M."/>
            <person name="Umino S."/>
            <person name="Koizumi Y."/>
            <person name="Shiwa Y."/>
            <person name="Yoshikawa H."/>
            <person name="Matsutani M."/>
            <person name="Matsushita K."/>
        </authorList>
    </citation>
    <scope>NUCLEOTIDE SEQUENCE</scope>
    <source>
        <strain evidence="4">DSM 15669</strain>
    </source>
</reference>
<comment type="subunit">
    <text evidence="2">Homodimer.</text>
</comment>
<dbReference type="NCBIfam" id="TIGR02135">
    <property type="entry name" value="phoU_full"/>
    <property type="match status" value="1"/>
</dbReference>
<sequence length="236" mass="26291">MPDRSRIATRYEQELVHLRAMMARMGGIVEYQLTLALSALVDGDTEATDNVLTYERHVDGLAQTIEAHVIRLLALRAPMANDLREVVATMKIAGDLERIGDYATSMALRAADIRKEGYGLSFAVFQRMGLLVQDHLRRSLDALLQKDLHAALEVWHADTTVDAYYMTLFRDVMGSMVEDPRKIRACTSLLFIVKNLECIGDHATNIAERAFFVVKGETIPAPAQHKVALKSHGGEV</sequence>
<evidence type="ECO:0000256" key="1">
    <source>
        <dbReference type="ARBA" id="ARBA00008107"/>
    </source>
</evidence>
<evidence type="ECO:0000313" key="4">
    <source>
        <dbReference type="EMBL" id="GBQ06175.1"/>
    </source>
</evidence>
<dbReference type="SUPFAM" id="SSF109755">
    <property type="entry name" value="PhoU-like"/>
    <property type="match status" value="1"/>
</dbReference>
<dbReference type="Gene3D" id="1.20.58.220">
    <property type="entry name" value="Phosphate transport system protein phou homolog 2, domain 2"/>
    <property type="match status" value="1"/>
</dbReference>
<keyword evidence="2" id="KW-0963">Cytoplasm</keyword>
<accession>A0ABQ0NXY7</accession>
<evidence type="ECO:0000313" key="5">
    <source>
        <dbReference type="Proteomes" id="UP001062901"/>
    </source>
</evidence>
<keyword evidence="2" id="KW-0813">Transport</keyword>
<feature type="domain" description="PhoU" evidence="3">
    <location>
        <begin position="23"/>
        <end position="108"/>
    </location>
</feature>
<keyword evidence="5" id="KW-1185">Reference proteome</keyword>
<comment type="caution">
    <text evidence="4">The sequence shown here is derived from an EMBL/GenBank/DDBJ whole genome shotgun (WGS) entry which is preliminary data.</text>
</comment>
<proteinExistence type="inferred from homology"/>
<evidence type="ECO:0000256" key="2">
    <source>
        <dbReference type="PIRNR" id="PIRNR003107"/>
    </source>
</evidence>
<keyword evidence="2" id="KW-0592">Phosphate transport</keyword>
<comment type="subcellular location">
    <subcellularLocation>
        <location evidence="2">Cytoplasm</location>
    </subcellularLocation>
</comment>
<name>A0ABQ0NXY7_9PROT</name>
<dbReference type="PANTHER" id="PTHR42930">
    <property type="entry name" value="PHOSPHATE-SPECIFIC TRANSPORT SYSTEM ACCESSORY PROTEIN PHOU"/>
    <property type="match status" value="1"/>
</dbReference>
<dbReference type="PIRSF" id="PIRSF003107">
    <property type="entry name" value="PhoU"/>
    <property type="match status" value="1"/>
</dbReference>
<dbReference type="Pfam" id="PF01895">
    <property type="entry name" value="PhoU"/>
    <property type="match status" value="2"/>
</dbReference>
<comment type="similarity">
    <text evidence="1 2">Belongs to the PhoU family.</text>
</comment>
<gene>
    <name evidence="4" type="ORF">AA15669_0816</name>
</gene>
<dbReference type="InterPro" id="IPR038078">
    <property type="entry name" value="PhoU-like_sf"/>
</dbReference>
<feature type="domain" description="PhoU" evidence="3">
    <location>
        <begin position="126"/>
        <end position="209"/>
    </location>
</feature>
<dbReference type="Proteomes" id="UP001062901">
    <property type="component" value="Unassembled WGS sequence"/>
</dbReference>
<comment type="function">
    <text evidence="2">Plays a role in the regulation of phosphate uptake.</text>
</comment>
<dbReference type="InterPro" id="IPR028366">
    <property type="entry name" value="PhoU"/>
</dbReference>
<evidence type="ECO:0000259" key="3">
    <source>
        <dbReference type="Pfam" id="PF01895"/>
    </source>
</evidence>
<dbReference type="PANTHER" id="PTHR42930:SF3">
    <property type="entry name" value="PHOSPHATE-SPECIFIC TRANSPORT SYSTEM ACCESSORY PROTEIN PHOU"/>
    <property type="match status" value="1"/>
</dbReference>
<organism evidence="4 5">
    <name type="scientific">Saccharibacter floricola DSM 15669</name>
    <dbReference type="NCBI Taxonomy" id="1123227"/>
    <lineage>
        <taxon>Bacteria</taxon>
        <taxon>Pseudomonadati</taxon>
        <taxon>Pseudomonadota</taxon>
        <taxon>Alphaproteobacteria</taxon>
        <taxon>Acetobacterales</taxon>
        <taxon>Acetobacteraceae</taxon>
        <taxon>Saccharibacter</taxon>
    </lineage>
</organism>
<dbReference type="InterPro" id="IPR026022">
    <property type="entry name" value="PhoU_dom"/>
</dbReference>
<dbReference type="EMBL" id="BAQD01000010">
    <property type="protein sequence ID" value="GBQ06175.1"/>
    <property type="molecule type" value="Genomic_DNA"/>
</dbReference>